<evidence type="ECO:0000313" key="2">
    <source>
        <dbReference type="Proteomes" id="UP000193100"/>
    </source>
</evidence>
<evidence type="ECO:0000313" key="1">
    <source>
        <dbReference type="EMBL" id="ARM82930.1"/>
    </source>
</evidence>
<reference evidence="1 2" key="1">
    <citation type="submission" date="2017-04" db="EMBL/GenBank/DDBJ databases">
        <title>Genome Sequence of Marinobacter salarius strain SMR5 Isolated from a culture of the Diatom Skeletonema marinoi.</title>
        <authorList>
            <person name="Topel M."/>
            <person name="Pinder M.I.M."/>
            <person name="Johansson O.N."/>
            <person name="Kourtchenko O."/>
            <person name="Godhe A."/>
            <person name="Clarke A.K."/>
        </authorList>
    </citation>
    <scope>NUCLEOTIDE SEQUENCE [LARGE SCALE GENOMIC DNA]</scope>
    <source>
        <strain evidence="1 2">SMR5</strain>
    </source>
</reference>
<organism evidence="1 2">
    <name type="scientific">Marinobacter salarius</name>
    <dbReference type="NCBI Taxonomy" id="1420917"/>
    <lineage>
        <taxon>Bacteria</taxon>
        <taxon>Pseudomonadati</taxon>
        <taxon>Pseudomonadota</taxon>
        <taxon>Gammaproteobacteria</taxon>
        <taxon>Pseudomonadales</taxon>
        <taxon>Marinobacteraceae</taxon>
        <taxon>Marinobacter</taxon>
    </lineage>
</organism>
<sequence length="190" mass="21175">MNGHRFTFSGKGEASSADPIKVSHWLESADEFQCMWAVKYLWNQANPGGSLDLYLGEWSQDQLAGLVEWMLFGDGDSYGGSTFPMPVYGVRQHGAEYFAKARNAWNQRVNRQKKASQAKNTIVVDPETKKKIRKLAAEHDLADAEFLSILIDLMSERRGAVEGIVRQRKEAKRAAIASDLGVFSGFNSSL</sequence>
<dbReference type="EMBL" id="CP020931">
    <property type="protein sequence ID" value="ARM82930.1"/>
    <property type="molecule type" value="Genomic_DNA"/>
</dbReference>
<protein>
    <submittedName>
        <fullName evidence="1">Uncharacterized protein</fullName>
    </submittedName>
</protein>
<name>A0A1W6K6C7_9GAMM</name>
<accession>A0A1W6K6C7</accession>
<dbReference type="Proteomes" id="UP000193100">
    <property type="component" value="Chromosome"/>
</dbReference>
<dbReference type="RefSeq" id="WP_085679055.1">
    <property type="nucleotide sequence ID" value="NZ_CP020931.1"/>
</dbReference>
<dbReference type="AlphaFoldDB" id="A0A1W6K6C7"/>
<gene>
    <name evidence="1" type="ORF">MARSALSMR5_00833</name>
</gene>
<dbReference type="GeneID" id="77254820"/>
<proteinExistence type="predicted"/>